<feature type="region of interest" description="Disordered" evidence="1">
    <location>
        <begin position="41"/>
        <end position="97"/>
    </location>
</feature>
<feature type="compositionally biased region" description="Low complexity" evidence="1">
    <location>
        <begin position="72"/>
        <end position="97"/>
    </location>
</feature>
<reference evidence="2" key="1">
    <citation type="submission" date="2022-07" db="EMBL/GenBank/DDBJ databases">
        <title>The diversity of lipopeptides in the P. syringae complex parallels phylogeny and sheds light on structural diversification during evolutionary history.</title>
        <authorList>
            <person name="Bricout A."/>
            <person name="Morris C.E."/>
            <person name="Chandeysson C."/>
            <person name="Duban M."/>
            <person name="Boistel C."/>
            <person name="Chataigne G."/>
            <person name="Lecouturier D."/>
            <person name="Jacques P."/>
            <person name="Leclere V."/>
            <person name="Rochex A."/>
        </authorList>
    </citation>
    <scope>NUCLEOTIDE SEQUENCE</scope>
    <source>
        <strain evidence="2">LYR0002</strain>
    </source>
</reference>
<gene>
    <name evidence="2" type="ORF">NLO85_28345</name>
</gene>
<evidence type="ECO:0000313" key="2">
    <source>
        <dbReference type="EMBL" id="MCQ3024311.1"/>
    </source>
</evidence>
<organism evidence="2 3">
    <name type="scientific">Pseudomonas savastanoi</name>
    <name type="common">Pseudomonas syringae pv. savastanoi</name>
    <dbReference type="NCBI Taxonomy" id="29438"/>
    <lineage>
        <taxon>Bacteria</taxon>
        <taxon>Pseudomonadati</taxon>
        <taxon>Pseudomonadota</taxon>
        <taxon>Gammaproteobacteria</taxon>
        <taxon>Pseudomonadales</taxon>
        <taxon>Pseudomonadaceae</taxon>
        <taxon>Pseudomonas</taxon>
    </lineage>
</organism>
<dbReference type="EMBL" id="JANAKN010000219">
    <property type="protein sequence ID" value="MCQ3024311.1"/>
    <property type="molecule type" value="Genomic_DNA"/>
</dbReference>
<feature type="compositionally biased region" description="Basic and acidic residues" evidence="1">
    <location>
        <begin position="44"/>
        <end position="62"/>
    </location>
</feature>
<feature type="non-terminal residue" evidence="2">
    <location>
        <position position="1"/>
    </location>
</feature>
<name>A0AAW5JCU3_PSESS</name>
<evidence type="ECO:0000256" key="1">
    <source>
        <dbReference type="SAM" id="MobiDB-lite"/>
    </source>
</evidence>
<accession>A0AAW5JCU3</accession>
<dbReference type="Proteomes" id="UP001206018">
    <property type="component" value="Unassembled WGS sequence"/>
</dbReference>
<protein>
    <submittedName>
        <fullName evidence="2">Uncharacterized protein</fullName>
    </submittedName>
</protein>
<sequence length="97" mass="10895">PLSVQQWTQIQALLRIQLPNDALTIRKLRLTDFPVPLLPRPQLQRRETSRQRWQAKENREAGVPDTQGVADSSTSPPVSNTVSSALDRLLASRSKKA</sequence>
<proteinExistence type="predicted"/>
<evidence type="ECO:0000313" key="3">
    <source>
        <dbReference type="Proteomes" id="UP001206018"/>
    </source>
</evidence>
<dbReference type="AlphaFoldDB" id="A0AAW5JCU3"/>
<comment type="caution">
    <text evidence="2">The sequence shown here is derived from an EMBL/GenBank/DDBJ whole genome shotgun (WGS) entry which is preliminary data.</text>
</comment>